<dbReference type="EMBL" id="JAUCDY010000002">
    <property type="protein sequence ID" value="MDM7857234.1"/>
    <property type="molecule type" value="Genomic_DNA"/>
</dbReference>
<organism evidence="10 11">
    <name type="scientific">Thiopseudomonas acetoxidans</name>
    <dbReference type="NCBI Taxonomy" id="3041622"/>
    <lineage>
        <taxon>Bacteria</taxon>
        <taxon>Pseudomonadati</taxon>
        <taxon>Pseudomonadota</taxon>
        <taxon>Gammaproteobacteria</taxon>
        <taxon>Pseudomonadales</taxon>
        <taxon>Pseudomonadaceae</taxon>
        <taxon>Thiopseudomonas</taxon>
    </lineage>
</organism>
<evidence type="ECO:0000256" key="4">
    <source>
        <dbReference type="ARBA" id="ARBA00022475"/>
    </source>
</evidence>
<dbReference type="RefSeq" id="WP_289409886.1">
    <property type="nucleotide sequence ID" value="NZ_JAUCDY010000002.1"/>
</dbReference>
<comment type="subcellular location">
    <subcellularLocation>
        <location evidence="1">Cell membrane</location>
        <topology evidence="1">Multi-pass membrane protein</topology>
    </subcellularLocation>
</comment>
<keyword evidence="6 8" id="KW-1133">Transmembrane helix</keyword>
<dbReference type="PANTHER" id="PTHR43271:SF1">
    <property type="entry name" value="INNER MEMBRANE TRANSPORT PROTEIN YNFM"/>
    <property type="match status" value="1"/>
</dbReference>
<evidence type="ECO:0000256" key="2">
    <source>
        <dbReference type="ARBA" id="ARBA00008335"/>
    </source>
</evidence>
<dbReference type="InterPro" id="IPR005829">
    <property type="entry name" value="Sugar_transporter_CS"/>
</dbReference>
<keyword evidence="7 8" id="KW-0472">Membrane</keyword>
<feature type="transmembrane region" description="Helical" evidence="8">
    <location>
        <begin position="349"/>
        <end position="367"/>
    </location>
</feature>
<feature type="transmembrane region" description="Helical" evidence="8">
    <location>
        <begin position="373"/>
        <end position="393"/>
    </location>
</feature>
<evidence type="ECO:0000313" key="10">
    <source>
        <dbReference type="EMBL" id="MDM7857234.1"/>
    </source>
</evidence>
<evidence type="ECO:0000259" key="9">
    <source>
        <dbReference type="PROSITE" id="PS50850"/>
    </source>
</evidence>
<dbReference type="InterPro" id="IPR011701">
    <property type="entry name" value="MFS"/>
</dbReference>
<evidence type="ECO:0000313" key="11">
    <source>
        <dbReference type="Proteomes" id="UP001241056"/>
    </source>
</evidence>
<feature type="transmembrane region" description="Helical" evidence="8">
    <location>
        <begin position="50"/>
        <end position="76"/>
    </location>
</feature>
<feature type="transmembrane region" description="Helical" evidence="8">
    <location>
        <begin position="88"/>
        <end position="105"/>
    </location>
</feature>
<feature type="transmembrane region" description="Helical" evidence="8">
    <location>
        <begin position="24"/>
        <end position="44"/>
    </location>
</feature>
<keyword evidence="11" id="KW-1185">Reference proteome</keyword>
<protein>
    <submittedName>
        <fullName evidence="10">MFS transporter</fullName>
    </submittedName>
</protein>
<gene>
    <name evidence="10" type="ORF">QEZ41_02920</name>
</gene>
<keyword evidence="3" id="KW-0813">Transport</keyword>
<dbReference type="Pfam" id="PF07690">
    <property type="entry name" value="MFS_1"/>
    <property type="match status" value="2"/>
</dbReference>
<feature type="transmembrane region" description="Helical" evidence="8">
    <location>
        <begin position="176"/>
        <end position="196"/>
    </location>
</feature>
<evidence type="ECO:0000256" key="5">
    <source>
        <dbReference type="ARBA" id="ARBA00022692"/>
    </source>
</evidence>
<feature type="transmembrane region" description="Helical" evidence="8">
    <location>
        <begin position="227"/>
        <end position="248"/>
    </location>
</feature>
<keyword evidence="5 8" id="KW-0812">Transmembrane</keyword>
<feature type="transmembrane region" description="Helical" evidence="8">
    <location>
        <begin position="291"/>
        <end position="311"/>
    </location>
</feature>
<reference evidence="10 11" key="1">
    <citation type="submission" date="2023-06" db="EMBL/GenBank/DDBJ databases">
        <title>Thiopseudomonas sp. CY1220 draft genome sequence.</title>
        <authorList>
            <person name="Zhao G."/>
            <person name="An M."/>
        </authorList>
    </citation>
    <scope>NUCLEOTIDE SEQUENCE [LARGE SCALE GENOMIC DNA]</scope>
    <source>
        <strain evidence="10 11">CY1220</strain>
    </source>
</reference>
<accession>A0ABT7SNZ2</accession>
<comment type="caution">
    <text evidence="10">The sequence shown here is derived from an EMBL/GenBank/DDBJ whole genome shotgun (WGS) entry which is preliminary data.</text>
</comment>
<dbReference type="Gene3D" id="1.20.1250.20">
    <property type="entry name" value="MFS general substrate transporter like domains"/>
    <property type="match status" value="1"/>
</dbReference>
<feature type="transmembrane region" description="Helical" evidence="8">
    <location>
        <begin position="317"/>
        <end position="337"/>
    </location>
</feature>
<evidence type="ECO:0000256" key="1">
    <source>
        <dbReference type="ARBA" id="ARBA00004651"/>
    </source>
</evidence>
<feature type="transmembrane region" description="Helical" evidence="8">
    <location>
        <begin position="111"/>
        <end position="133"/>
    </location>
</feature>
<name>A0ABT7SNZ2_9GAMM</name>
<sequence length="401" mass="42787">MSACVEQDIPFIVRGTAEYRRATFALFCAGLATFALLYSVQPILPELAEYFAVSSASSSLALSVTTFSLAFGLLIAGALSESWGRKPMMVVALVLACSLGVASALTTNWHWLLLLRTLLGLALSGLPALAMAYVGEEFDPRSLPVAMGLYISGTALGGLLGRLLAGGLNDLGGWPLALGGIAALGLLACVLFIWLLPKSRHFVAQPLSLSGLLANFTRHLRNPELRVLFLLSFLLMGSFVALFNYIGFYLTAAPYHLSSTLIGFLFVVYLFGILSSNWSGRWVARFGAAKVLMASLLTMLLGAWLCLVVWLPAIVLGLALFTIGFFATHAVASGLVGQKAGNARAQASALYLCAYYLGSSVVGYTGGWVWQHFGWQLLILCLSACMLIAMYCVRKAAAKAA</sequence>
<dbReference type="InterPro" id="IPR036259">
    <property type="entry name" value="MFS_trans_sf"/>
</dbReference>
<evidence type="ECO:0000256" key="7">
    <source>
        <dbReference type="ARBA" id="ARBA00023136"/>
    </source>
</evidence>
<comment type="similarity">
    <text evidence="2">Belongs to the major facilitator superfamily.</text>
</comment>
<dbReference type="InterPro" id="IPR020846">
    <property type="entry name" value="MFS_dom"/>
</dbReference>
<feature type="transmembrane region" description="Helical" evidence="8">
    <location>
        <begin position="145"/>
        <end position="164"/>
    </location>
</feature>
<feature type="transmembrane region" description="Helical" evidence="8">
    <location>
        <begin position="260"/>
        <end position="279"/>
    </location>
</feature>
<dbReference type="PANTHER" id="PTHR43271">
    <property type="entry name" value="BLL2771 PROTEIN"/>
    <property type="match status" value="1"/>
</dbReference>
<dbReference type="Proteomes" id="UP001241056">
    <property type="component" value="Unassembled WGS sequence"/>
</dbReference>
<evidence type="ECO:0000256" key="6">
    <source>
        <dbReference type="ARBA" id="ARBA00022989"/>
    </source>
</evidence>
<keyword evidence="4" id="KW-1003">Cell membrane</keyword>
<evidence type="ECO:0000256" key="8">
    <source>
        <dbReference type="SAM" id="Phobius"/>
    </source>
</evidence>
<proteinExistence type="inferred from homology"/>
<feature type="domain" description="Major facilitator superfamily (MFS) profile" evidence="9">
    <location>
        <begin position="18"/>
        <end position="401"/>
    </location>
</feature>
<dbReference type="PROSITE" id="PS00216">
    <property type="entry name" value="SUGAR_TRANSPORT_1"/>
    <property type="match status" value="1"/>
</dbReference>
<dbReference type="CDD" id="cd17324">
    <property type="entry name" value="MFS_NepI_like"/>
    <property type="match status" value="1"/>
</dbReference>
<dbReference type="SUPFAM" id="SSF103473">
    <property type="entry name" value="MFS general substrate transporter"/>
    <property type="match status" value="1"/>
</dbReference>
<dbReference type="PROSITE" id="PS50850">
    <property type="entry name" value="MFS"/>
    <property type="match status" value="1"/>
</dbReference>
<evidence type="ECO:0000256" key="3">
    <source>
        <dbReference type="ARBA" id="ARBA00022448"/>
    </source>
</evidence>